<gene>
    <name evidence="1" type="ORF">S01H1_41105</name>
</gene>
<sequence>LAAEEGVLYVPGEFCYPREGRPVPKNMLRLSFAFPSCESIRRGVEALGRAIRQVTA</sequence>
<proteinExistence type="predicted"/>
<dbReference type="SUPFAM" id="SSF53383">
    <property type="entry name" value="PLP-dependent transferases"/>
    <property type="match status" value="1"/>
</dbReference>
<evidence type="ECO:0008006" key="2">
    <source>
        <dbReference type="Google" id="ProtNLM"/>
    </source>
</evidence>
<name>X0UZL1_9ZZZZ</name>
<dbReference type="InterPro" id="IPR015422">
    <property type="entry name" value="PyrdxlP-dep_Trfase_small"/>
</dbReference>
<comment type="caution">
    <text evidence="1">The sequence shown here is derived from an EMBL/GenBank/DDBJ whole genome shotgun (WGS) entry which is preliminary data.</text>
</comment>
<evidence type="ECO:0000313" key="1">
    <source>
        <dbReference type="EMBL" id="GAG11265.1"/>
    </source>
</evidence>
<dbReference type="AlphaFoldDB" id="X0UZL1"/>
<dbReference type="InterPro" id="IPR015424">
    <property type="entry name" value="PyrdxlP-dep_Trfase"/>
</dbReference>
<dbReference type="Gene3D" id="3.90.1150.10">
    <property type="entry name" value="Aspartate Aminotransferase, domain 1"/>
    <property type="match status" value="1"/>
</dbReference>
<protein>
    <recommendedName>
        <fullName evidence="2">Aminotransferase class I/classII domain-containing protein</fullName>
    </recommendedName>
</protein>
<organism evidence="1">
    <name type="scientific">marine sediment metagenome</name>
    <dbReference type="NCBI Taxonomy" id="412755"/>
    <lineage>
        <taxon>unclassified sequences</taxon>
        <taxon>metagenomes</taxon>
        <taxon>ecological metagenomes</taxon>
    </lineage>
</organism>
<reference evidence="1" key="1">
    <citation type="journal article" date="2014" name="Front. Microbiol.">
        <title>High frequency of phylogenetically diverse reductive dehalogenase-homologous genes in deep subseafloor sedimentary metagenomes.</title>
        <authorList>
            <person name="Kawai M."/>
            <person name="Futagami T."/>
            <person name="Toyoda A."/>
            <person name="Takaki Y."/>
            <person name="Nishi S."/>
            <person name="Hori S."/>
            <person name="Arai W."/>
            <person name="Tsubouchi T."/>
            <person name="Morono Y."/>
            <person name="Uchiyama I."/>
            <person name="Ito T."/>
            <person name="Fujiyama A."/>
            <person name="Inagaki F."/>
            <person name="Takami H."/>
        </authorList>
    </citation>
    <scope>NUCLEOTIDE SEQUENCE</scope>
    <source>
        <strain evidence="1">Expedition CK06-06</strain>
    </source>
</reference>
<feature type="non-terminal residue" evidence="1">
    <location>
        <position position="1"/>
    </location>
</feature>
<dbReference type="EMBL" id="BARS01026052">
    <property type="protein sequence ID" value="GAG11265.1"/>
    <property type="molecule type" value="Genomic_DNA"/>
</dbReference>
<accession>X0UZL1</accession>